<dbReference type="STRING" id="1505727.GA0061077_1262"/>
<keyword evidence="5 12" id="KW-0418">Kinase</keyword>
<dbReference type="Gene3D" id="3.30.230.10">
    <property type="match status" value="1"/>
</dbReference>
<dbReference type="SUPFAM" id="SSF55060">
    <property type="entry name" value="GHMP Kinase, C-terminal domain"/>
    <property type="match status" value="1"/>
</dbReference>
<dbReference type="PRINTS" id="PR00959">
    <property type="entry name" value="MEVGALKINASE"/>
</dbReference>
<gene>
    <name evidence="12" type="ORF">GA0061077_1262</name>
</gene>
<sequence length="337" mass="35633">MGYGETWAKVILMGEHSVVYGYPAVAAPLPSLKMRAWVTPAGLCATSCIRTLKALNYEGSLSAAGDRFGGLECAVKVATEFAGYPGLAFDVVTDSSFPAGRGMGSSAASAGAVIRAILDACDVRASEQEILRLTNEAEVITHGNPSGLDAVTTCSRDIVTFQSGQMQYMRVDMPAYLVIADSGIAGSTREAVGNVRKADEKNHPYVRSVMDELGELALASETDLELGAVNMLGERMNRAHELLSQLDVSHPLVDHLVDVARNAGANGAKMTGGGLGGCLIAFAEDADTAQNISRALLCEGACKAWIHSLSAKSNEQFDEELVEGRRYELDNRSLVAA</sequence>
<dbReference type="EMBL" id="FMBL01000003">
    <property type="protein sequence ID" value="SCC80575.1"/>
    <property type="molecule type" value="Genomic_DNA"/>
</dbReference>
<dbReference type="GO" id="GO:0005524">
    <property type="term" value="F:ATP binding"/>
    <property type="evidence" value="ECO:0007669"/>
    <property type="project" value="UniProtKB-KW"/>
</dbReference>
<dbReference type="SUPFAM" id="SSF54211">
    <property type="entry name" value="Ribosomal protein S5 domain 2-like"/>
    <property type="match status" value="1"/>
</dbReference>
<proteinExistence type="predicted"/>
<feature type="domain" description="GHMP kinase N-terminal" evidence="10">
    <location>
        <begin position="75"/>
        <end position="152"/>
    </location>
</feature>
<keyword evidence="3" id="KW-0808">Transferase</keyword>
<dbReference type="Pfam" id="PF08544">
    <property type="entry name" value="GHMP_kinases_C"/>
    <property type="match status" value="1"/>
</dbReference>
<evidence type="ECO:0000256" key="9">
    <source>
        <dbReference type="ARBA" id="ARBA00029438"/>
    </source>
</evidence>
<dbReference type="PANTHER" id="PTHR43290">
    <property type="entry name" value="MEVALONATE KINASE"/>
    <property type="match status" value="1"/>
</dbReference>
<evidence type="ECO:0000256" key="4">
    <source>
        <dbReference type="ARBA" id="ARBA00022741"/>
    </source>
</evidence>
<dbReference type="PANTHER" id="PTHR43290:SF2">
    <property type="entry name" value="MEVALONATE KINASE"/>
    <property type="match status" value="1"/>
</dbReference>
<evidence type="ECO:0000256" key="8">
    <source>
        <dbReference type="ARBA" id="ARBA00023098"/>
    </source>
</evidence>
<reference evidence="13" key="1">
    <citation type="submission" date="2016-08" db="EMBL/GenBank/DDBJ databases">
        <authorList>
            <person name="Varghese N."/>
            <person name="Submissions Spin"/>
        </authorList>
    </citation>
    <scope>NUCLEOTIDE SEQUENCE [LARGE SCALE GENOMIC DNA]</scope>
    <source>
        <strain evidence="13">R-52791</strain>
    </source>
</reference>
<evidence type="ECO:0000313" key="12">
    <source>
        <dbReference type="EMBL" id="SCC80575.1"/>
    </source>
</evidence>
<dbReference type="InterPro" id="IPR014721">
    <property type="entry name" value="Ribsml_uS5_D2-typ_fold_subgr"/>
</dbReference>
<evidence type="ECO:0000256" key="7">
    <source>
        <dbReference type="ARBA" id="ARBA00022842"/>
    </source>
</evidence>
<dbReference type="InterPro" id="IPR036554">
    <property type="entry name" value="GHMP_kinase_C_sf"/>
</dbReference>
<dbReference type="GO" id="GO:0004496">
    <property type="term" value="F:mevalonate kinase activity"/>
    <property type="evidence" value="ECO:0007669"/>
    <property type="project" value="InterPro"/>
</dbReference>
<evidence type="ECO:0000313" key="13">
    <source>
        <dbReference type="Proteomes" id="UP000242610"/>
    </source>
</evidence>
<keyword evidence="2" id="KW-0444">Lipid biosynthesis</keyword>
<dbReference type="Gene3D" id="3.30.70.890">
    <property type="entry name" value="GHMP kinase, C-terminal domain"/>
    <property type="match status" value="1"/>
</dbReference>
<keyword evidence="4" id="KW-0547">Nucleotide-binding</keyword>
<evidence type="ECO:0000256" key="6">
    <source>
        <dbReference type="ARBA" id="ARBA00022840"/>
    </source>
</evidence>
<dbReference type="AlphaFoldDB" id="A0A1C4H6V6"/>
<dbReference type="UniPathway" id="UPA00057">
    <property type="reaction ID" value="UER00098"/>
</dbReference>
<accession>A0A1C4H6V6</accession>
<evidence type="ECO:0000256" key="1">
    <source>
        <dbReference type="ARBA" id="ARBA00022490"/>
    </source>
</evidence>
<evidence type="ECO:0000256" key="5">
    <source>
        <dbReference type="ARBA" id="ARBA00022777"/>
    </source>
</evidence>
<feature type="domain" description="GHMP kinase C-terminal" evidence="11">
    <location>
        <begin position="224"/>
        <end position="298"/>
    </location>
</feature>
<name>A0A1C4H6V6_9BIFI</name>
<evidence type="ECO:0000259" key="11">
    <source>
        <dbReference type="Pfam" id="PF08544"/>
    </source>
</evidence>
<dbReference type="NCBIfam" id="TIGR00549">
    <property type="entry name" value="mevalon_kin"/>
    <property type="match status" value="1"/>
</dbReference>
<dbReference type="GO" id="GO:0019287">
    <property type="term" value="P:isopentenyl diphosphate biosynthetic process, mevalonate pathway"/>
    <property type="evidence" value="ECO:0007669"/>
    <property type="project" value="UniProtKB-UniPathway"/>
</dbReference>
<keyword evidence="6" id="KW-0067">ATP-binding</keyword>
<evidence type="ECO:0000256" key="3">
    <source>
        <dbReference type="ARBA" id="ARBA00022679"/>
    </source>
</evidence>
<comment type="pathway">
    <text evidence="9">Isoprenoid biosynthesis; isopentenyl diphosphate biosynthesis via mevalonate pathway; isopentenyl diphosphate from (R)-mevalonate: step 1/3.</text>
</comment>
<protein>
    <submittedName>
        <fullName evidence="12">Mevalonate kinase</fullName>
    </submittedName>
</protein>
<dbReference type="GO" id="GO:0005829">
    <property type="term" value="C:cytosol"/>
    <property type="evidence" value="ECO:0007669"/>
    <property type="project" value="TreeGrafter"/>
</dbReference>
<dbReference type="InterPro" id="IPR020568">
    <property type="entry name" value="Ribosomal_Su5_D2-typ_SF"/>
</dbReference>
<dbReference type="InterPro" id="IPR006204">
    <property type="entry name" value="GHMP_kinase_N_dom"/>
</dbReference>
<dbReference type="InterPro" id="IPR006205">
    <property type="entry name" value="Mev_gal_kin"/>
</dbReference>
<keyword evidence="7" id="KW-0460">Magnesium</keyword>
<keyword evidence="13" id="KW-1185">Reference proteome</keyword>
<keyword evidence="8" id="KW-0443">Lipid metabolism</keyword>
<organism evidence="12 13">
    <name type="scientific">Bifidobacterium commune</name>
    <dbReference type="NCBI Taxonomy" id="1505727"/>
    <lineage>
        <taxon>Bacteria</taxon>
        <taxon>Bacillati</taxon>
        <taxon>Actinomycetota</taxon>
        <taxon>Actinomycetes</taxon>
        <taxon>Bifidobacteriales</taxon>
        <taxon>Bifidobacteriaceae</taxon>
        <taxon>Bifidobacterium</taxon>
    </lineage>
</organism>
<evidence type="ECO:0000256" key="2">
    <source>
        <dbReference type="ARBA" id="ARBA00022516"/>
    </source>
</evidence>
<keyword evidence="1" id="KW-0963">Cytoplasm</keyword>
<dbReference type="InterPro" id="IPR013750">
    <property type="entry name" value="GHMP_kinase_C_dom"/>
</dbReference>
<evidence type="ECO:0000259" key="10">
    <source>
        <dbReference type="Pfam" id="PF00288"/>
    </source>
</evidence>
<dbReference type="Pfam" id="PF00288">
    <property type="entry name" value="GHMP_kinases_N"/>
    <property type="match status" value="1"/>
</dbReference>
<dbReference type="Proteomes" id="UP000242610">
    <property type="component" value="Unassembled WGS sequence"/>
</dbReference>